<dbReference type="Proteomes" id="UP000823896">
    <property type="component" value="Unassembled WGS sequence"/>
</dbReference>
<dbReference type="InterPro" id="IPR006073">
    <property type="entry name" value="GTP-bd"/>
</dbReference>
<proteinExistence type="inferred from homology"/>
<keyword evidence="4" id="KW-0963">Cytoplasm</keyword>
<dbReference type="Gene3D" id="1.10.1580.10">
    <property type="match status" value="1"/>
</dbReference>
<reference evidence="8" key="1">
    <citation type="journal article" date="2021" name="PeerJ">
        <title>Extensive microbial diversity within the chicken gut microbiome revealed by metagenomics and culture.</title>
        <authorList>
            <person name="Gilroy R."/>
            <person name="Ravi A."/>
            <person name="Getino M."/>
            <person name="Pursley I."/>
            <person name="Horton D.L."/>
            <person name="Alikhan N.F."/>
            <person name="Baker D."/>
            <person name="Gharbi K."/>
            <person name="Hall N."/>
            <person name="Watson M."/>
            <person name="Adriaenssens E.M."/>
            <person name="Foster-Nyarko E."/>
            <person name="Jarju S."/>
            <person name="Secka A."/>
            <person name="Antonio M."/>
            <person name="Oren A."/>
            <person name="Chaudhuri R.R."/>
            <person name="La Ragione R."/>
            <person name="Hildebrand F."/>
            <person name="Pallen M.J."/>
        </authorList>
    </citation>
    <scope>NUCLEOTIDE SEQUENCE</scope>
    <source>
        <strain evidence="8">CHK187-11901</strain>
    </source>
</reference>
<evidence type="ECO:0000256" key="5">
    <source>
        <dbReference type="PIRSR" id="PIRSR006230-1"/>
    </source>
</evidence>
<keyword evidence="6" id="KW-0175">Coiled coil</keyword>
<comment type="similarity">
    <text evidence="4">Belongs to the TRAFAC class YlqF/YawG GTPase family. MTG1 subfamily.</text>
</comment>
<feature type="binding site" evidence="5">
    <location>
        <begin position="137"/>
        <end position="142"/>
    </location>
    <ligand>
        <name>GTP</name>
        <dbReference type="ChEBI" id="CHEBI:37565"/>
    </ligand>
</feature>
<dbReference type="PANTHER" id="PTHR45782">
    <property type="entry name" value="MITOCHONDRIAL RIBOSOME-ASSOCIATED GTPASE 1"/>
    <property type="match status" value="1"/>
</dbReference>
<accession>A0A9D2NRL0</accession>
<evidence type="ECO:0000256" key="1">
    <source>
        <dbReference type="ARBA" id="ARBA00014898"/>
    </source>
</evidence>
<dbReference type="AlphaFoldDB" id="A0A9D2NRL0"/>
<dbReference type="FunFam" id="3.40.50.300:FF:000590">
    <property type="entry name" value="Ribosome biogenesis GTPase A"/>
    <property type="match status" value="1"/>
</dbReference>
<comment type="subcellular location">
    <subcellularLocation>
        <location evidence="4">Cytoplasm</location>
    </subcellularLocation>
</comment>
<dbReference type="GO" id="GO:0005737">
    <property type="term" value="C:cytoplasm"/>
    <property type="evidence" value="ECO:0007669"/>
    <property type="project" value="UniProtKB-SubCell"/>
</dbReference>
<dbReference type="InterPro" id="IPR023179">
    <property type="entry name" value="GTP-bd_ortho_bundle_sf"/>
</dbReference>
<organism evidence="8 9">
    <name type="scientific">Candidatus Merdibacter merdavium</name>
    <dbReference type="NCBI Taxonomy" id="2838692"/>
    <lineage>
        <taxon>Bacteria</taxon>
        <taxon>Bacillati</taxon>
        <taxon>Bacillota</taxon>
        <taxon>Erysipelotrichia</taxon>
        <taxon>Erysipelotrichales</taxon>
        <taxon>Erysipelotrichaceae</taxon>
        <taxon>Merdibacter</taxon>
    </lineage>
</organism>
<evidence type="ECO:0000259" key="7">
    <source>
        <dbReference type="PROSITE" id="PS51721"/>
    </source>
</evidence>
<dbReference type="PROSITE" id="PS51721">
    <property type="entry name" value="G_CP"/>
    <property type="match status" value="1"/>
</dbReference>
<dbReference type="PANTHER" id="PTHR45782:SF4">
    <property type="entry name" value="MITOCHONDRIAL RIBOSOME-ASSOCIATED GTPASE 1"/>
    <property type="match status" value="1"/>
</dbReference>
<dbReference type="Pfam" id="PF01926">
    <property type="entry name" value="MMR_HSR1"/>
    <property type="match status" value="1"/>
</dbReference>
<comment type="function">
    <text evidence="4">Required for a late step of 50S ribosomal subunit assembly. Has GTPase activity.</text>
</comment>
<evidence type="ECO:0000256" key="2">
    <source>
        <dbReference type="ARBA" id="ARBA00022741"/>
    </source>
</evidence>
<sequence>MEENKSKLNIQWFPGHMTKAKRQMEEHLKMVDMVIELRDARIPDASKNPLIDELTAHKPRLILLSKKDKADPQISAAWIAALEKAEVKAMAVDLLHEKLEKRITAAAQELMKAKIERMKRRGMRPRAIRAMVVGVPNVGKSTLINALAHRRAAVTGDRPGVTKALQWVKVGNSLELLDTPGVLWPKFEDEEAALRLAVTGAIRDEILPLEEVAFWAMEYLQQHQPQLLLERYGITLSERPYDNLLEIGRKRGYLMNGEVDEKRLITAFLREIRDGKIGAVSWEHPHEDRTYS</sequence>
<dbReference type="GO" id="GO:0005525">
    <property type="term" value="F:GTP binding"/>
    <property type="evidence" value="ECO:0007669"/>
    <property type="project" value="UniProtKB-KW"/>
</dbReference>
<dbReference type="EMBL" id="DWWM01000057">
    <property type="protein sequence ID" value="HJC37311.1"/>
    <property type="molecule type" value="Genomic_DNA"/>
</dbReference>
<evidence type="ECO:0000256" key="4">
    <source>
        <dbReference type="PIRNR" id="PIRNR006230"/>
    </source>
</evidence>
<dbReference type="CDD" id="cd01856">
    <property type="entry name" value="YlqF"/>
    <property type="match status" value="1"/>
</dbReference>
<keyword evidence="2 4" id="KW-0547">Nucleotide-binding</keyword>
<evidence type="ECO:0000313" key="9">
    <source>
        <dbReference type="Proteomes" id="UP000823896"/>
    </source>
</evidence>
<dbReference type="NCBIfam" id="TIGR03596">
    <property type="entry name" value="GTPase_YlqF"/>
    <property type="match status" value="1"/>
</dbReference>
<dbReference type="InterPro" id="IPR019991">
    <property type="entry name" value="GTP-bd_ribosome_bgen"/>
</dbReference>
<evidence type="ECO:0000256" key="6">
    <source>
        <dbReference type="SAM" id="Coils"/>
    </source>
</evidence>
<name>A0A9D2NRL0_9FIRM</name>
<evidence type="ECO:0000256" key="3">
    <source>
        <dbReference type="ARBA" id="ARBA00023134"/>
    </source>
</evidence>
<dbReference type="PIRSF" id="PIRSF006230">
    <property type="entry name" value="MG442"/>
    <property type="match status" value="1"/>
</dbReference>
<feature type="domain" description="CP-type G" evidence="7">
    <location>
        <begin position="21"/>
        <end position="185"/>
    </location>
</feature>
<dbReference type="GO" id="GO:0006412">
    <property type="term" value="P:translation"/>
    <property type="evidence" value="ECO:0007669"/>
    <property type="project" value="TreeGrafter"/>
</dbReference>
<feature type="binding site" evidence="5">
    <location>
        <position position="181"/>
    </location>
    <ligand>
        <name>GTP</name>
        <dbReference type="ChEBI" id="CHEBI:37565"/>
    </ligand>
</feature>
<keyword evidence="3 4" id="KW-0342">GTP-binding</keyword>
<dbReference type="InterPro" id="IPR016478">
    <property type="entry name" value="GTPase_MTG1"/>
</dbReference>
<dbReference type="InterPro" id="IPR030378">
    <property type="entry name" value="G_CP_dom"/>
</dbReference>
<dbReference type="SUPFAM" id="SSF52540">
    <property type="entry name" value="P-loop containing nucleoside triphosphate hydrolases"/>
    <property type="match status" value="1"/>
</dbReference>
<evidence type="ECO:0000313" key="8">
    <source>
        <dbReference type="EMBL" id="HJC37311.1"/>
    </source>
</evidence>
<comment type="caution">
    <text evidence="8">The sequence shown here is derived from an EMBL/GenBank/DDBJ whole genome shotgun (WGS) entry which is preliminary data.</text>
</comment>
<dbReference type="Gene3D" id="3.40.50.300">
    <property type="entry name" value="P-loop containing nucleotide triphosphate hydrolases"/>
    <property type="match status" value="1"/>
</dbReference>
<gene>
    <name evidence="8" type="primary">ylqF</name>
    <name evidence="8" type="ORF">H9702_09330</name>
</gene>
<reference evidence="8" key="2">
    <citation type="submission" date="2021-04" db="EMBL/GenBank/DDBJ databases">
        <authorList>
            <person name="Gilroy R."/>
        </authorList>
    </citation>
    <scope>NUCLEOTIDE SEQUENCE</scope>
    <source>
        <strain evidence="8">CHK187-11901</strain>
    </source>
</reference>
<feature type="coiled-coil region" evidence="6">
    <location>
        <begin position="82"/>
        <end position="116"/>
    </location>
</feature>
<dbReference type="InterPro" id="IPR027417">
    <property type="entry name" value="P-loop_NTPase"/>
</dbReference>
<protein>
    <recommendedName>
        <fullName evidence="1 4">Ribosome biogenesis GTPase A</fullName>
    </recommendedName>
</protein>
<dbReference type="PRINTS" id="PR00326">
    <property type="entry name" value="GTP1OBG"/>
</dbReference>
<dbReference type="GO" id="GO:0003924">
    <property type="term" value="F:GTPase activity"/>
    <property type="evidence" value="ECO:0007669"/>
    <property type="project" value="TreeGrafter"/>
</dbReference>